<feature type="compositionally biased region" description="Polar residues" evidence="1">
    <location>
        <begin position="331"/>
        <end position="343"/>
    </location>
</feature>
<dbReference type="EMBL" id="KE344393">
    <property type="protein sequence ID" value="EXB60128.1"/>
    <property type="molecule type" value="Genomic_DNA"/>
</dbReference>
<dbReference type="GO" id="GO:0072318">
    <property type="term" value="P:clathrin coat disassembly"/>
    <property type="evidence" value="ECO:0007669"/>
    <property type="project" value="TreeGrafter"/>
</dbReference>
<dbReference type="KEGG" id="mnt:21396566"/>
<dbReference type="SUPFAM" id="SSF46565">
    <property type="entry name" value="Chaperone J-domain"/>
    <property type="match status" value="1"/>
</dbReference>
<dbReference type="PANTHER" id="PTHR23172:SF68">
    <property type="entry name" value="DNAJ DOMAIN PROTEIN"/>
    <property type="match status" value="1"/>
</dbReference>
<dbReference type="PANTHER" id="PTHR23172">
    <property type="entry name" value="AUXILIN/CYCLIN G-ASSOCIATED KINASE-RELATED"/>
    <property type="match status" value="1"/>
</dbReference>
<feature type="compositionally biased region" description="Polar residues" evidence="1">
    <location>
        <begin position="201"/>
        <end position="224"/>
    </location>
</feature>
<feature type="region of interest" description="Disordered" evidence="1">
    <location>
        <begin position="387"/>
        <end position="413"/>
    </location>
</feature>
<evidence type="ECO:0000313" key="3">
    <source>
        <dbReference type="Proteomes" id="UP000030645"/>
    </source>
</evidence>
<accession>W9R9M1</accession>
<evidence type="ECO:0000256" key="1">
    <source>
        <dbReference type="SAM" id="MobiDB-lite"/>
    </source>
</evidence>
<dbReference type="GO" id="GO:0031982">
    <property type="term" value="C:vesicle"/>
    <property type="evidence" value="ECO:0007669"/>
    <property type="project" value="TreeGrafter"/>
</dbReference>
<dbReference type="eggNOG" id="KOG0431">
    <property type="taxonomic scope" value="Eukaryota"/>
</dbReference>
<keyword evidence="3" id="KW-1185">Reference proteome</keyword>
<dbReference type="STRING" id="981085.W9R9M1"/>
<feature type="compositionally biased region" description="Polar residues" evidence="1">
    <location>
        <begin position="303"/>
        <end position="315"/>
    </location>
</feature>
<name>W9R9M1_9ROSA</name>
<protein>
    <recommendedName>
        <fullName evidence="4">Auxilin-related protein 2</fullName>
    </recommendedName>
</protein>
<dbReference type="GO" id="GO:0005737">
    <property type="term" value="C:cytoplasm"/>
    <property type="evidence" value="ECO:0007669"/>
    <property type="project" value="TreeGrafter"/>
</dbReference>
<feature type="region of interest" description="Disordered" evidence="1">
    <location>
        <begin position="300"/>
        <end position="372"/>
    </location>
</feature>
<dbReference type="Gene3D" id="1.10.287.110">
    <property type="entry name" value="DnaJ domain"/>
    <property type="match status" value="1"/>
</dbReference>
<sequence>MDEFGVLTERYGLKPQGKAAPMAASKIAVDNNNAQSWNFGVNSNINPKPSNVLGDQNRIFDSIGDSKPYNNGASGHYDDIFVHINPPKQSFAGGGGGSSFDYESFFSYSNGNTSSFHAYGSDDIFDGMPGVKSSISANNDSNSDDIFGPFASPPKQSAPIDDLLGDFVQADAKPKGSSGNTTSNFDDLIPGFGDNIPPNDGSASKHSARQSTPHSTKSNFTSSEDPFIVLESTSVCTSKNAYASSDVLTDQMEGIDKLNKSGGIKPPRLKSPPIATQVSREPKVRSSDVSFLDELEDFARGSVHNNANGRSNSHSSGDDLESFFSVKHGPRSNSAPRSRTTTMDPLFDAATNKRGVPRPEVPSPSIKKSPSANVIVNNPFSVFGDGKMSGQFEEVRGDSDSRRKQKLDQQRKTQERMHNALNDMKQRDFQAQQEQEERHRIAETLNVGIKRWAAGKEGNIRALLSSLHYVLWPECGWQPVLLTDLITSDSVKKVYNKAKLCVHPDKVQQKGANIERKFTAEKVFDILQEAWKKFEKEELPSRSSLR</sequence>
<feature type="region of interest" description="Disordered" evidence="1">
    <location>
        <begin position="258"/>
        <end position="287"/>
    </location>
</feature>
<dbReference type="OrthoDB" id="1717591at2759"/>
<evidence type="ECO:0000313" key="2">
    <source>
        <dbReference type="EMBL" id="EXB60128.1"/>
    </source>
</evidence>
<organism evidence="2 3">
    <name type="scientific">Morus notabilis</name>
    <dbReference type="NCBI Taxonomy" id="981085"/>
    <lineage>
        <taxon>Eukaryota</taxon>
        <taxon>Viridiplantae</taxon>
        <taxon>Streptophyta</taxon>
        <taxon>Embryophyta</taxon>
        <taxon>Tracheophyta</taxon>
        <taxon>Spermatophyta</taxon>
        <taxon>Magnoliopsida</taxon>
        <taxon>eudicotyledons</taxon>
        <taxon>Gunneridae</taxon>
        <taxon>Pentapetalae</taxon>
        <taxon>rosids</taxon>
        <taxon>fabids</taxon>
        <taxon>Rosales</taxon>
        <taxon>Moraceae</taxon>
        <taxon>Moreae</taxon>
        <taxon>Morus</taxon>
    </lineage>
</organism>
<gene>
    <name evidence="2" type="ORF">L484_013393</name>
</gene>
<dbReference type="GO" id="GO:0072583">
    <property type="term" value="P:clathrin-dependent endocytosis"/>
    <property type="evidence" value="ECO:0007669"/>
    <property type="project" value="TreeGrafter"/>
</dbReference>
<dbReference type="InterPro" id="IPR036869">
    <property type="entry name" value="J_dom_sf"/>
</dbReference>
<evidence type="ECO:0008006" key="4">
    <source>
        <dbReference type="Google" id="ProtNLM"/>
    </source>
</evidence>
<dbReference type="GO" id="GO:0030276">
    <property type="term" value="F:clathrin binding"/>
    <property type="evidence" value="ECO:0007669"/>
    <property type="project" value="TreeGrafter"/>
</dbReference>
<feature type="compositionally biased region" description="Basic and acidic residues" evidence="1">
    <location>
        <begin position="393"/>
        <end position="413"/>
    </location>
</feature>
<reference evidence="3" key="1">
    <citation type="submission" date="2013-01" db="EMBL/GenBank/DDBJ databases">
        <title>Draft Genome Sequence of a Mulberry Tree, Morus notabilis C.K. Schneid.</title>
        <authorList>
            <person name="He N."/>
            <person name="Zhao S."/>
        </authorList>
    </citation>
    <scope>NUCLEOTIDE SEQUENCE</scope>
</reference>
<dbReference type="Proteomes" id="UP000030645">
    <property type="component" value="Unassembled WGS sequence"/>
</dbReference>
<proteinExistence type="predicted"/>
<dbReference type="AlphaFoldDB" id="W9R9M1"/>
<feature type="region of interest" description="Disordered" evidence="1">
    <location>
        <begin position="170"/>
        <end position="224"/>
    </location>
</feature>